<dbReference type="AlphaFoldDB" id="A0AA41SIL0"/>
<comment type="caution">
    <text evidence="1">The sequence shown here is derived from an EMBL/GenBank/DDBJ whole genome shotgun (WGS) entry which is preliminary data.</text>
</comment>
<name>A0AA41SIL0_PAPNU</name>
<reference evidence="1" key="1">
    <citation type="submission" date="2022-03" db="EMBL/GenBank/DDBJ databases">
        <title>A functionally conserved STORR gene fusion in Papaver species that diverged 16.8 million years ago.</title>
        <authorList>
            <person name="Catania T."/>
        </authorList>
    </citation>
    <scope>NUCLEOTIDE SEQUENCE</scope>
    <source>
        <strain evidence="1">S-191538</strain>
    </source>
</reference>
<proteinExistence type="predicted"/>
<sequence>MVCVFCLIPLFLIPIVNLLPILFDILMARIYRLLGWEYRKPERVPPACPFKPAAGQKDAIVGEDIKLMHEKMGVATDIPATTTPVDNGKQD</sequence>
<dbReference type="PANTHER" id="PTHR37756:SF1">
    <property type="entry name" value="TRANSMEMBRANE PROTEIN"/>
    <property type="match status" value="1"/>
</dbReference>
<dbReference type="Proteomes" id="UP001177140">
    <property type="component" value="Unassembled WGS sequence"/>
</dbReference>
<dbReference type="PANTHER" id="PTHR37756">
    <property type="entry name" value="TRANSMEMBRANE PROTEIN"/>
    <property type="match status" value="1"/>
</dbReference>
<dbReference type="EMBL" id="JAJJMA010153608">
    <property type="protein sequence ID" value="MCL7035138.1"/>
    <property type="molecule type" value="Genomic_DNA"/>
</dbReference>
<protein>
    <submittedName>
        <fullName evidence="1">Uncharacterized protein</fullName>
    </submittedName>
</protein>
<accession>A0AA41SIL0</accession>
<keyword evidence="2" id="KW-1185">Reference proteome</keyword>
<evidence type="ECO:0000313" key="2">
    <source>
        <dbReference type="Proteomes" id="UP001177140"/>
    </source>
</evidence>
<evidence type="ECO:0000313" key="1">
    <source>
        <dbReference type="EMBL" id="MCL7035138.1"/>
    </source>
</evidence>
<organism evidence="1 2">
    <name type="scientific">Papaver nudicaule</name>
    <name type="common">Iceland poppy</name>
    <dbReference type="NCBI Taxonomy" id="74823"/>
    <lineage>
        <taxon>Eukaryota</taxon>
        <taxon>Viridiplantae</taxon>
        <taxon>Streptophyta</taxon>
        <taxon>Embryophyta</taxon>
        <taxon>Tracheophyta</taxon>
        <taxon>Spermatophyta</taxon>
        <taxon>Magnoliopsida</taxon>
        <taxon>Ranunculales</taxon>
        <taxon>Papaveraceae</taxon>
        <taxon>Papaveroideae</taxon>
        <taxon>Papaver</taxon>
    </lineage>
</organism>
<gene>
    <name evidence="1" type="ORF">MKW94_007062</name>
</gene>